<dbReference type="GO" id="GO:0005657">
    <property type="term" value="C:replication fork"/>
    <property type="evidence" value="ECO:0007669"/>
    <property type="project" value="TreeGrafter"/>
</dbReference>
<dbReference type="GO" id="GO:0140664">
    <property type="term" value="F:ATP-dependent DNA damage sensor activity"/>
    <property type="evidence" value="ECO:0007669"/>
    <property type="project" value="InterPro"/>
</dbReference>
<organism evidence="9 10">
    <name type="scientific">Powellomyces hirtus</name>
    <dbReference type="NCBI Taxonomy" id="109895"/>
    <lineage>
        <taxon>Eukaryota</taxon>
        <taxon>Fungi</taxon>
        <taxon>Fungi incertae sedis</taxon>
        <taxon>Chytridiomycota</taxon>
        <taxon>Chytridiomycota incertae sedis</taxon>
        <taxon>Chytridiomycetes</taxon>
        <taxon>Spizellomycetales</taxon>
        <taxon>Powellomycetaceae</taxon>
        <taxon>Powellomyces</taxon>
    </lineage>
</organism>
<proteinExistence type="predicted"/>
<evidence type="ECO:0000313" key="9">
    <source>
        <dbReference type="EMBL" id="TPX61040.1"/>
    </source>
</evidence>
<sequence length="346" mass="38321">MPMKQMQRPVSTLNLDQALRTRLHNAGYRTTADLKDVAADSLAQQLKVSIDQAMSVLKQLKRDPLVSVSALTALTRERQRSFVTTSCKAFDEMLGGSGVPAGRVTEICGAPGMGKTQIGMQLCVNAQILSSQGGEHGEAIYIDTEGSFIVERVVEIAEATLEALNAGKDSQDSQTIEQFLSRIHVFRIHSYVEQVALINQLDDFLTEHPKVKVLIIDSIAFHFRQNFADMGLRTRLLNGMAQHLRRFAEEFDLAVVMMNQMTTRVTRGQGSDNDSSVLVPALGDSWGHACTNRIILSWQYEVRYAALVKSPNLQECTIPYAITSKGVRDVPGHRPATNPRKRLLPT</sequence>
<evidence type="ECO:0000313" key="10">
    <source>
        <dbReference type="Proteomes" id="UP000318582"/>
    </source>
</evidence>
<dbReference type="InterPro" id="IPR013632">
    <property type="entry name" value="Rad51_C"/>
</dbReference>
<dbReference type="GO" id="GO:0033063">
    <property type="term" value="C:Rad51B-Rad51C-Rad51D-XRCC2 complex"/>
    <property type="evidence" value="ECO:0007669"/>
    <property type="project" value="TreeGrafter"/>
</dbReference>
<keyword evidence="2" id="KW-0547">Nucleotide-binding</keyword>
<dbReference type="InterPro" id="IPR027417">
    <property type="entry name" value="P-loop_NTPase"/>
</dbReference>
<keyword evidence="5" id="KW-0234">DNA repair</keyword>
<dbReference type="SMART" id="SM00382">
    <property type="entry name" value="AAA"/>
    <property type="match status" value="1"/>
</dbReference>
<evidence type="ECO:0000256" key="5">
    <source>
        <dbReference type="ARBA" id="ARBA00023204"/>
    </source>
</evidence>
<feature type="domain" description="RecA family profile 1" evidence="8">
    <location>
        <begin position="79"/>
        <end position="261"/>
    </location>
</feature>
<dbReference type="InterPro" id="IPR020588">
    <property type="entry name" value="RecA_ATP-bd"/>
</dbReference>
<keyword evidence="10" id="KW-1185">Reference proteome</keyword>
<dbReference type="GO" id="GO:0007131">
    <property type="term" value="P:reciprocal meiotic recombination"/>
    <property type="evidence" value="ECO:0007669"/>
    <property type="project" value="TreeGrafter"/>
</dbReference>
<dbReference type="PROSITE" id="PS50162">
    <property type="entry name" value="RECA_2"/>
    <property type="match status" value="1"/>
</dbReference>
<gene>
    <name evidence="9" type="ORF">PhCBS80983_g01375</name>
</gene>
<evidence type="ECO:0000256" key="3">
    <source>
        <dbReference type="ARBA" id="ARBA00022763"/>
    </source>
</evidence>
<name>A0A507ED72_9FUNG</name>
<accession>A0A507ED72</accession>
<keyword evidence="4" id="KW-0067">ATP-binding</keyword>
<protein>
    <recommendedName>
        <fullName evidence="7">DNA repair protein RAD51 homolog 3</fullName>
    </recommendedName>
</protein>
<dbReference type="GO" id="GO:0005524">
    <property type="term" value="F:ATP binding"/>
    <property type="evidence" value="ECO:0007669"/>
    <property type="project" value="UniProtKB-KW"/>
</dbReference>
<dbReference type="PIRSF" id="PIRSF005856">
    <property type="entry name" value="Rad51"/>
    <property type="match status" value="1"/>
</dbReference>
<dbReference type="PANTHER" id="PTHR46239:SF1">
    <property type="entry name" value="DNA REPAIR PROTEIN RAD51 HOMOLOG 3"/>
    <property type="match status" value="1"/>
</dbReference>
<dbReference type="GO" id="GO:0000400">
    <property type="term" value="F:four-way junction DNA binding"/>
    <property type="evidence" value="ECO:0007669"/>
    <property type="project" value="TreeGrafter"/>
</dbReference>
<dbReference type="PANTHER" id="PTHR46239">
    <property type="entry name" value="DNA REPAIR PROTEIN RAD51 HOMOLOG 3 RAD51C"/>
    <property type="match status" value="1"/>
</dbReference>
<dbReference type="GO" id="GO:0008821">
    <property type="term" value="F:crossover junction DNA endonuclease activity"/>
    <property type="evidence" value="ECO:0007669"/>
    <property type="project" value="TreeGrafter"/>
</dbReference>
<keyword evidence="3" id="KW-0227">DNA damage</keyword>
<comment type="subcellular location">
    <subcellularLocation>
        <location evidence="1">Nucleus</location>
    </subcellularLocation>
</comment>
<evidence type="ECO:0000259" key="8">
    <source>
        <dbReference type="PROSITE" id="PS50162"/>
    </source>
</evidence>
<evidence type="ECO:0000256" key="2">
    <source>
        <dbReference type="ARBA" id="ARBA00022741"/>
    </source>
</evidence>
<dbReference type="AlphaFoldDB" id="A0A507ED72"/>
<dbReference type="InterPro" id="IPR003593">
    <property type="entry name" value="AAA+_ATPase"/>
</dbReference>
<dbReference type="SUPFAM" id="SSF52540">
    <property type="entry name" value="P-loop containing nucleoside triphosphate hydrolases"/>
    <property type="match status" value="1"/>
</dbReference>
<evidence type="ECO:0000256" key="7">
    <source>
        <dbReference type="ARBA" id="ARBA00040674"/>
    </source>
</evidence>
<dbReference type="CDD" id="cd19492">
    <property type="entry name" value="Rad51C"/>
    <property type="match status" value="1"/>
</dbReference>
<dbReference type="EMBL" id="QEAQ01000010">
    <property type="protein sequence ID" value="TPX61040.1"/>
    <property type="molecule type" value="Genomic_DNA"/>
</dbReference>
<dbReference type="Gene3D" id="3.40.50.300">
    <property type="entry name" value="P-loop containing nucleotide triphosphate hydrolases"/>
    <property type="match status" value="1"/>
</dbReference>
<dbReference type="STRING" id="109895.A0A507ED72"/>
<evidence type="ECO:0000256" key="1">
    <source>
        <dbReference type="ARBA" id="ARBA00004123"/>
    </source>
</evidence>
<reference evidence="9 10" key="1">
    <citation type="journal article" date="2019" name="Sci. Rep.">
        <title>Comparative genomics of chytrid fungi reveal insights into the obligate biotrophic and pathogenic lifestyle of Synchytrium endobioticum.</title>
        <authorList>
            <person name="van de Vossenberg B.T.L.H."/>
            <person name="Warris S."/>
            <person name="Nguyen H.D.T."/>
            <person name="van Gent-Pelzer M.P.E."/>
            <person name="Joly D.L."/>
            <person name="van de Geest H.C."/>
            <person name="Bonants P.J.M."/>
            <person name="Smith D.S."/>
            <person name="Levesque C.A."/>
            <person name="van der Lee T.A.J."/>
        </authorList>
    </citation>
    <scope>NUCLEOTIDE SEQUENCE [LARGE SCALE GENOMIC DNA]</scope>
    <source>
        <strain evidence="9 10">CBS 809.83</strain>
    </source>
</reference>
<dbReference type="InterPro" id="IPR052093">
    <property type="entry name" value="HR_Repair_Mediator"/>
</dbReference>
<dbReference type="Pfam" id="PF08423">
    <property type="entry name" value="Rad51"/>
    <property type="match status" value="1"/>
</dbReference>
<comment type="caution">
    <text evidence="9">The sequence shown here is derived from an EMBL/GenBank/DDBJ whole genome shotgun (WGS) entry which is preliminary data.</text>
</comment>
<evidence type="ECO:0000256" key="4">
    <source>
        <dbReference type="ARBA" id="ARBA00022840"/>
    </source>
</evidence>
<keyword evidence="6" id="KW-0539">Nucleus</keyword>
<dbReference type="GO" id="GO:0000707">
    <property type="term" value="P:meiotic DNA recombinase assembly"/>
    <property type="evidence" value="ECO:0007669"/>
    <property type="project" value="TreeGrafter"/>
</dbReference>
<dbReference type="InterPro" id="IPR016467">
    <property type="entry name" value="DNA_recomb/repair_RecA-like"/>
</dbReference>
<dbReference type="Proteomes" id="UP000318582">
    <property type="component" value="Unassembled WGS sequence"/>
</dbReference>
<dbReference type="GO" id="GO:0033065">
    <property type="term" value="C:Rad51C-XRCC3 complex"/>
    <property type="evidence" value="ECO:0007669"/>
    <property type="project" value="TreeGrafter"/>
</dbReference>
<evidence type="ECO:0000256" key="6">
    <source>
        <dbReference type="ARBA" id="ARBA00023242"/>
    </source>
</evidence>